<dbReference type="EMBL" id="CBTB010000306">
    <property type="protein sequence ID" value="CDH35243.1"/>
    <property type="molecule type" value="Genomic_DNA"/>
</dbReference>
<gene>
    <name evidence="1" type="ORF">XBI1_940006</name>
</gene>
<dbReference type="Proteomes" id="UP000028480">
    <property type="component" value="Unassembled WGS sequence"/>
</dbReference>
<evidence type="ECO:0000313" key="1">
    <source>
        <dbReference type="EMBL" id="CDH35243.1"/>
    </source>
</evidence>
<protein>
    <submittedName>
        <fullName evidence="1">Uncharacterized protein</fullName>
    </submittedName>
</protein>
<proteinExistence type="predicted"/>
<sequence length="54" mass="6373">MSFSCIVFFFKNYDYCYEEHVIHLLDESRILIDLLKKSSSMCYSAKIGLTYHLG</sequence>
<organism evidence="1">
    <name type="scientific">Xenorhabdus bovienii str. Intermedium</name>
    <dbReference type="NCBI Taxonomy" id="1379677"/>
    <lineage>
        <taxon>Bacteria</taxon>
        <taxon>Pseudomonadati</taxon>
        <taxon>Pseudomonadota</taxon>
        <taxon>Gammaproteobacteria</taxon>
        <taxon>Enterobacterales</taxon>
        <taxon>Morganellaceae</taxon>
        <taxon>Xenorhabdus</taxon>
    </lineage>
</organism>
<comment type="caution">
    <text evidence="1">The sequence shown here is derived from an EMBL/GenBank/DDBJ whole genome shotgun (WGS) entry which is preliminary data.</text>
</comment>
<reference evidence="1" key="1">
    <citation type="submission" date="2013-07" db="EMBL/GenBank/DDBJ databases">
        <title>Sub-species coevolution in mutualistic symbiosis.</title>
        <authorList>
            <person name="Murfin K."/>
            <person name="Klassen J."/>
            <person name="Lee M."/>
            <person name="Forst S."/>
            <person name="Stock P."/>
            <person name="Goodrich-Blair H."/>
        </authorList>
    </citation>
    <scope>NUCLEOTIDE SEQUENCE [LARGE SCALE GENOMIC DNA]</scope>
    <source>
        <strain evidence="1">Intermedium</strain>
    </source>
</reference>
<accession>A0A077QPH1</accession>
<dbReference type="AlphaFoldDB" id="A0A077QPH1"/>
<name>A0A077QPH1_XENBV</name>
<dbReference type="HOGENOM" id="CLU_3049411_0_0_6"/>